<evidence type="ECO:0000313" key="2">
    <source>
        <dbReference type="Proteomes" id="UP000015354"/>
    </source>
</evidence>
<evidence type="ECO:0000313" key="1">
    <source>
        <dbReference type="EMBL" id="EPY25223.1"/>
    </source>
</evidence>
<gene>
    <name evidence="1" type="ORF">STCU_06781</name>
</gene>
<comment type="caution">
    <text evidence="1">The sequence shown here is derived from an EMBL/GenBank/DDBJ whole genome shotgun (WGS) entry which is preliminary data.</text>
</comment>
<accession>S9U8J2</accession>
<protein>
    <submittedName>
        <fullName evidence="1">Uncharacterized protein</fullName>
    </submittedName>
</protein>
<dbReference type="InterPro" id="IPR011990">
    <property type="entry name" value="TPR-like_helical_dom_sf"/>
</dbReference>
<proteinExistence type="predicted"/>
<dbReference type="Proteomes" id="UP000015354">
    <property type="component" value="Unassembled WGS sequence"/>
</dbReference>
<sequence>MDEVKEYIDAHPSSALSAGYVFELDSEEQKEYIVKITNDAVYCDSWEAYFLFAHEHQIPISEEVALEAVQSVGLDPLSVPLWLEAIECCPTAERKRELYHLALGIPLYKSDALYRGYKQLEEDEHGVVDFTEANSRDVASLLAKEAPWPDRYTELATEADRVAVRLAWVCCWTA</sequence>
<name>S9U8J2_9TRYP</name>
<dbReference type="AlphaFoldDB" id="S9U8J2"/>
<reference evidence="1 2" key="1">
    <citation type="journal article" date="2013" name="PLoS ONE">
        <title>Predicting the Proteins of Angomonas deanei, Strigomonas culicis and Their Respective Endosymbionts Reveals New Aspects of the Trypanosomatidae Family.</title>
        <authorList>
            <person name="Motta M.C."/>
            <person name="Martins A.C."/>
            <person name="de Souza S.S."/>
            <person name="Catta-Preta C.M."/>
            <person name="Silva R."/>
            <person name="Klein C.C."/>
            <person name="de Almeida L.G."/>
            <person name="de Lima Cunha O."/>
            <person name="Ciapina L.P."/>
            <person name="Brocchi M."/>
            <person name="Colabardini A.C."/>
            <person name="de Araujo Lima B."/>
            <person name="Machado C.R."/>
            <person name="de Almeida Soares C.M."/>
            <person name="Probst C.M."/>
            <person name="de Menezes C.B."/>
            <person name="Thompson C.E."/>
            <person name="Bartholomeu D.C."/>
            <person name="Gradia D.F."/>
            <person name="Pavoni D.P."/>
            <person name="Grisard E.C."/>
            <person name="Fantinatti-Garboggini F."/>
            <person name="Marchini F.K."/>
            <person name="Rodrigues-Luiz G.F."/>
            <person name="Wagner G."/>
            <person name="Goldman G.H."/>
            <person name="Fietto J.L."/>
            <person name="Elias M.C."/>
            <person name="Goldman M.H."/>
            <person name="Sagot M.F."/>
            <person name="Pereira M."/>
            <person name="Stoco P.H."/>
            <person name="de Mendonca-Neto R.P."/>
            <person name="Teixeira S.M."/>
            <person name="Maciel T.E."/>
            <person name="de Oliveira Mendes T.A."/>
            <person name="Urmenyi T.P."/>
            <person name="de Souza W."/>
            <person name="Schenkman S."/>
            <person name="de Vasconcelos A.T."/>
        </authorList>
    </citation>
    <scope>NUCLEOTIDE SEQUENCE [LARGE SCALE GENOMIC DNA]</scope>
</reference>
<organism evidence="1 2">
    <name type="scientific">Strigomonas culicis</name>
    <dbReference type="NCBI Taxonomy" id="28005"/>
    <lineage>
        <taxon>Eukaryota</taxon>
        <taxon>Discoba</taxon>
        <taxon>Euglenozoa</taxon>
        <taxon>Kinetoplastea</taxon>
        <taxon>Metakinetoplastina</taxon>
        <taxon>Trypanosomatida</taxon>
        <taxon>Trypanosomatidae</taxon>
        <taxon>Strigomonadinae</taxon>
        <taxon>Strigomonas</taxon>
    </lineage>
</organism>
<dbReference type="EMBL" id="ATMH01006781">
    <property type="protein sequence ID" value="EPY25223.1"/>
    <property type="molecule type" value="Genomic_DNA"/>
</dbReference>
<dbReference type="Gene3D" id="1.25.40.10">
    <property type="entry name" value="Tetratricopeptide repeat domain"/>
    <property type="match status" value="1"/>
</dbReference>
<keyword evidence="2" id="KW-1185">Reference proteome</keyword>
<dbReference type="OrthoDB" id="276665at2759"/>